<dbReference type="EMBL" id="MZGS01000005">
    <property type="protein sequence ID" value="PWB88387.1"/>
    <property type="molecule type" value="Genomic_DNA"/>
</dbReference>
<comment type="caution">
    <text evidence="1">The sequence shown here is derived from an EMBL/GenBank/DDBJ whole genome shotgun (WGS) entry which is preliminary data.</text>
</comment>
<evidence type="ECO:0000313" key="1">
    <source>
        <dbReference type="EMBL" id="PWB88387.1"/>
    </source>
</evidence>
<sequence>MNFEKYIDEITKLIESNINRVNSRHFLENEVYHLSSENFFELSLEEYEELSEIVNEISNGNNLSAKFPKNYIFDQLVREVIIKSYNLDSRHEEIKLNLKSRFNEFEEILNDGFKEWTYFIPVSGITVDDTIDFGSMIIYPFETFKNEILDCLNNNNISEDSIDYKIIMDYMQNLKPFCFVKLTTSGTKESSKDKALSKVNELLSIFSLYKPPHINGFGIMGDVLPLSSEIIAFFINQDDLNTTRKRTIRVRPFNLSESLEHMRKFHLAYLINLINKEELEYIEENLLNAIQWYYESVKREVNFDKDVVESTQYSKEYNAHYTYFKLGIKIINLVSSLESLLVFNDGVKMDTRKERFNLIMNFRKDSIYDYSDELDDLYYIRNDIAHSNRLCDLLKMNIIKNTNLLNIFIMNFIEIKLSFDNDSKSLNSKEDLNNFYNGKNRLKGQFDYMKTLNKNDN</sequence>
<evidence type="ECO:0000313" key="2">
    <source>
        <dbReference type="Proteomes" id="UP000251717"/>
    </source>
</evidence>
<gene>
    <name evidence="1" type="ORF">MBBTH_00200</name>
</gene>
<organism evidence="1 2">
    <name type="scientific">Methanobrevibacter thaueri</name>
    <dbReference type="NCBI Taxonomy" id="190975"/>
    <lineage>
        <taxon>Archaea</taxon>
        <taxon>Methanobacteriati</taxon>
        <taxon>Methanobacteriota</taxon>
        <taxon>Methanomada group</taxon>
        <taxon>Methanobacteria</taxon>
        <taxon>Methanobacteriales</taxon>
        <taxon>Methanobacteriaceae</taxon>
        <taxon>Methanobrevibacter</taxon>
    </lineage>
</organism>
<proteinExistence type="predicted"/>
<name>A0A315XPP0_9EURY</name>
<evidence type="ECO:0008006" key="3">
    <source>
        <dbReference type="Google" id="ProtNLM"/>
    </source>
</evidence>
<keyword evidence="2" id="KW-1185">Reference proteome</keyword>
<dbReference type="AlphaFoldDB" id="A0A315XPP0"/>
<protein>
    <recommendedName>
        <fullName evidence="3">Apea-like HEPN domain-containing protein</fullName>
    </recommendedName>
</protein>
<reference evidence="1 2" key="1">
    <citation type="submission" date="2017-03" db="EMBL/GenBank/DDBJ databases">
        <title>Genome sequence of Methanobrevibacter thaueri.</title>
        <authorList>
            <person name="Poehlein A."/>
            <person name="Seedorf H."/>
            <person name="Daniel R."/>
        </authorList>
    </citation>
    <scope>NUCLEOTIDE SEQUENCE [LARGE SCALE GENOMIC DNA]</scope>
    <source>
        <strain evidence="1 2">DSM 11995</strain>
    </source>
</reference>
<dbReference type="RefSeq" id="WP_116591019.1">
    <property type="nucleotide sequence ID" value="NZ_MZGS01000005.1"/>
</dbReference>
<dbReference type="Proteomes" id="UP000251717">
    <property type="component" value="Unassembled WGS sequence"/>
</dbReference>
<accession>A0A315XPP0</accession>